<organism evidence="1 2">
    <name type="scientific">Meganyctiphanes norvegica</name>
    <name type="common">Northern krill</name>
    <name type="synonym">Thysanopoda norvegica</name>
    <dbReference type="NCBI Taxonomy" id="48144"/>
    <lineage>
        <taxon>Eukaryota</taxon>
        <taxon>Metazoa</taxon>
        <taxon>Ecdysozoa</taxon>
        <taxon>Arthropoda</taxon>
        <taxon>Crustacea</taxon>
        <taxon>Multicrustacea</taxon>
        <taxon>Malacostraca</taxon>
        <taxon>Eumalacostraca</taxon>
        <taxon>Eucarida</taxon>
        <taxon>Euphausiacea</taxon>
        <taxon>Euphausiidae</taxon>
        <taxon>Meganyctiphanes</taxon>
    </lineage>
</organism>
<dbReference type="Proteomes" id="UP001497623">
    <property type="component" value="Unassembled WGS sequence"/>
</dbReference>
<feature type="non-terminal residue" evidence="1">
    <location>
        <position position="368"/>
    </location>
</feature>
<keyword evidence="2" id="KW-1185">Reference proteome</keyword>
<name>A0AAV2RU90_MEGNR</name>
<proteinExistence type="predicted"/>
<evidence type="ECO:0000313" key="2">
    <source>
        <dbReference type="Proteomes" id="UP001497623"/>
    </source>
</evidence>
<dbReference type="InterPro" id="IPR052797">
    <property type="entry name" value="RegFact_GeneExpr_CellDeath"/>
</dbReference>
<protein>
    <submittedName>
        <fullName evidence="1">Uncharacterized protein</fullName>
    </submittedName>
</protein>
<evidence type="ECO:0000313" key="1">
    <source>
        <dbReference type="EMBL" id="CAL4138516.1"/>
    </source>
</evidence>
<gene>
    <name evidence="1" type="ORF">MNOR_LOCUS28226</name>
</gene>
<comment type="caution">
    <text evidence="1">The sequence shown here is derived from an EMBL/GenBank/DDBJ whole genome shotgun (WGS) entry which is preliminary data.</text>
</comment>
<dbReference type="PANTHER" id="PTHR33936">
    <property type="entry name" value="PROTEIN CBG17840"/>
    <property type="match status" value="1"/>
</dbReference>
<dbReference type="PANTHER" id="PTHR33936:SF24">
    <property type="entry name" value="C2H2-TYPE DOMAIN-CONTAINING PROTEIN"/>
    <property type="match status" value="1"/>
</dbReference>
<reference evidence="1 2" key="1">
    <citation type="submission" date="2024-05" db="EMBL/GenBank/DDBJ databases">
        <authorList>
            <person name="Wallberg A."/>
        </authorList>
    </citation>
    <scope>NUCLEOTIDE SEQUENCE [LARGE SCALE GENOMIC DNA]</scope>
</reference>
<dbReference type="EMBL" id="CAXKWB010030808">
    <property type="protein sequence ID" value="CAL4138516.1"/>
    <property type="molecule type" value="Genomic_DNA"/>
</dbReference>
<dbReference type="AlphaFoldDB" id="A0AAV2RU90"/>
<sequence length="368" mass="40919">MAPDSTCGLRVHTQKDLRQHIQIDHNLEVEEVELSFPCKSDFEEWLEQEETNTNSQFAKSTGQKVSNKNGKMTVYYACRRSGIYRSQGTGKRNLKAQGSCKTGRSCPASLKVIMHPEGEVDVAYCKTHFGHQLELAHTTHKTSFKQSVASLLMQGFSKDKVLDAIRQANAENPDRKHLVKRKDLHNIAKTYGVDAQVILDPSNIAHPNAVESEAILQALSKPHISINRVRDIAQQAAVRVNKLVGKNLSNETIDGLYKAATILNKRCLQALESVNGIKRKNSGSQGIGKNRGPRGKRIKIEAVVEPMIEWGTPIMSPPKTSTTVTIKGKMVKSKPKKVVEKDKEMILQLRAVDSILLRDPGDHEYAAE</sequence>
<accession>A0AAV2RU90</accession>